<feature type="region of interest" description="Disordered" evidence="1">
    <location>
        <begin position="77"/>
        <end position="105"/>
    </location>
</feature>
<reference evidence="2" key="1">
    <citation type="submission" date="2021-12" db="EMBL/GenBank/DDBJ databases">
        <title>Curvularia clavata genome.</title>
        <authorList>
            <person name="Cao Y."/>
        </authorList>
    </citation>
    <scope>NUCLEOTIDE SEQUENCE</scope>
    <source>
        <strain evidence="2">Yc1106</strain>
    </source>
</reference>
<dbReference type="VEuPathDB" id="FungiDB:yc1106_03520"/>
<dbReference type="OrthoDB" id="3686274at2759"/>
<dbReference type="EMBL" id="CP089275">
    <property type="protein sequence ID" value="USP76246.1"/>
    <property type="molecule type" value="Genomic_DNA"/>
</dbReference>
<evidence type="ECO:0000313" key="2">
    <source>
        <dbReference type="EMBL" id="USP76246.1"/>
    </source>
</evidence>
<gene>
    <name evidence="2" type="ORF">yc1106_03520</name>
</gene>
<evidence type="ECO:0000256" key="1">
    <source>
        <dbReference type="SAM" id="MobiDB-lite"/>
    </source>
</evidence>
<evidence type="ECO:0000313" key="3">
    <source>
        <dbReference type="Proteomes" id="UP001056012"/>
    </source>
</evidence>
<protein>
    <submittedName>
        <fullName evidence="2">Uncharacterized protein</fullName>
    </submittedName>
</protein>
<keyword evidence="3" id="KW-1185">Reference proteome</keyword>
<accession>A0A9Q8Z5K4</accession>
<organism evidence="2 3">
    <name type="scientific">Curvularia clavata</name>
    <dbReference type="NCBI Taxonomy" id="95742"/>
    <lineage>
        <taxon>Eukaryota</taxon>
        <taxon>Fungi</taxon>
        <taxon>Dikarya</taxon>
        <taxon>Ascomycota</taxon>
        <taxon>Pezizomycotina</taxon>
        <taxon>Dothideomycetes</taxon>
        <taxon>Pleosporomycetidae</taxon>
        <taxon>Pleosporales</taxon>
        <taxon>Pleosporineae</taxon>
        <taxon>Pleosporaceae</taxon>
        <taxon>Curvularia</taxon>
    </lineage>
</organism>
<dbReference type="AlphaFoldDB" id="A0A9Q8Z5K4"/>
<dbReference type="Proteomes" id="UP001056012">
    <property type="component" value="Chromosome 2"/>
</dbReference>
<name>A0A9Q8Z5K4_CURCL</name>
<proteinExistence type="predicted"/>
<sequence>MCKLYPLQCAKPGCTNTVPPHYVWGESCYQSFGPNQSINDGVRRHYVPGTKPSGWCGQTRIMPPYKHKTMLCEAHLQEKKKREEEERKKEREREGLPRGMGHLID</sequence>
<feature type="compositionally biased region" description="Basic and acidic residues" evidence="1">
    <location>
        <begin position="77"/>
        <end position="96"/>
    </location>
</feature>